<feature type="transmembrane region" description="Helical" evidence="6">
    <location>
        <begin position="408"/>
        <end position="426"/>
    </location>
</feature>
<dbReference type="PANTHER" id="PTHR23501">
    <property type="entry name" value="MAJOR FACILITATOR SUPERFAMILY"/>
    <property type="match status" value="1"/>
</dbReference>
<dbReference type="Proteomes" id="UP000664132">
    <property type="component" value="Unassembled WGS sequence"/>
</dbReference>
<feature type="compositionally biased region" description="Polar residues" evidence="5">
    <location>
        <begin position="20"/>
        <end position="33"/>
    </location>
</feature>
<feature type="transmembrane region" description="Helical" evidence="6">
    <location>
        <begin position="220"/>
        <end position="239"/>
    </location>
</feature>
<keyword evidence="8" id="KW-1185">Reference proteome</keyword>
<evidence type="ECO:0000256" key="3">
    <source>
        <dbReference type="ARBA" id="ARBA00022989"/>
    </source>
</evidence>
<feature type="transmembrane region" description="Helical" evidence="6">
    <location>
        <begin position="570"/>
        <end position="592"/>
    </location>
</feature>
<evidence type="ECO:0000256" key="1">
    <source>
        <dbReference type="ARBA" id="ARBA00004141"/>
    </source>
</evidence>
<dbReference type="PANTHER" id="PTHR23501:SF200">
    <property type="entry name" value="TRANSPORTER, PUTATIVE (AFU_ORTHOLOGUE AFUA_3G01360)-RELATED"/>
    <property type="match status" value="1"/>
</dbReference>
<feature type="transmembrane region" description="Helical" evidence="6">
    <location>
        <begin position="539"/>
        <end position="558"/>
    </location>
</feature>
<name>A0A8H7T981_9HELO</name>
<feature type="region of interest" description="Disordered" evidence="5">
    <location>
        <begin position="620"/>
        <end position="640"/>
    </location>
</feature>
<evidence type="ECO:0000256" key="4">
    <source>
        <dbReference type="ARBA" id="ARBA00023136"/>
    </source>
</evidence>
<sequence length="640" mass="69643">MSVLDRLKHSPAVVTDGVQPASTTSGGDANPASSGEKGEKSEKTSYGIDSSPMDVDLEVQKPVMVDIKLGEQGAQRIELMQQVWGKHGKKYIFTALGLCMIAYEFDETTFSTYYNYAISDFSRIASSPALAVACNLSFSLLKPIWAKSSDLYGRAAIYPVALGFVTLGLVLAASAKGFGQFSLGTVLRVWGITALNTLNTTVIADITTTRQRGFGVNFQFFPYLVLPWVSAFIVSDIVSPGGIGWAWGIGIIAIIFPFGICAITFLLFKYQRRAKKLESALFQRPRMTISEAASAIDLGGLMIIILAFAFILIPLSLAALQPQGFKTPWVIALIVLGGVMLLALPAYEKFIPAQPFVPWSWLTHRSIGLAFLLYFSDYMAAAASHNFIYNWALIAHNFTIVQAVNLSYISSVMVFCTGMLFGLVMWKTKQYKWWIMGGAVIRIIGYGVMFRVRTANPSKAELFIVQLIQGLGNGIVQTGGYVAAVVNVPHSKTAQMASLVVMIGTLGGAIGTAISGAIYTNTFREELAKALGDNSTPELIDALFNSITSTLIPAWGTVERTAINTAFDKVTSYFFIAAMAIIVPCFPIIWYLPNQTLNDSQNLVEENGLLGGKIDLMHRTTTAEEQPNVQGKTKDSKEVK</sequence>
<proteinExistence type="predicted"/>
<feature type="transmembrane region" description="Helical" evidence="6">
    <location>
        <begin position="329"/>
        <end position="347"/>
    </location>
</feature>
<dbReference type="InterPro" id="IPR036259">
    <property type="entry name" value="MFS_trans_sf"/>
</dbReference>
<feature type="transmembrane region" description="Helical" evidence="6">
    <location>
        <begin position="245"/>
        <end position="268"/>
    </location>
</feature>
<dbReference type="AlphaFoldDB" id="A0A8H7T981"/>
<protein>
    <submittedName>
        <fullName evidence="7">Uncharacterized protein</fullName>
    </submittedName>
</protein>
<evidence type="ECO:0000256" key="5">
    <source>
        <dbReference type="SAM" id="MobiDB-lite"/>
    </source>
</evidence>
<comment type="caution">
    <text evidence="7">The sequence shown here is derived from an EMBL/GenBank/DDBJ whole genome shotgun (WGS) entry which is preliminary data.</text>
</comment>
<evidence type="ECO:0000256" key="2">
    <source>
        <dbReference type="ARBA" id="ARBA00022692"/>
    </source>
</evidence>
<dbReference type="EMBL" id="JAFJYH010000222">
    <property type="protein sequence ID" value="KAG4415447.1"/>
    <property type="molecule type" value="Genomic_DNA"/>
</dbReference>
<dbReference type="GO" id="GO:0015343">
    <property type="term" value="F:siderophore-iron transmembrane transporter activity"/>
    <property type="evidence" value="ECO:0007669"/>
    <property type="project" value="TreeGrafter"/>
</dbReference>
<keyword evidence="2 6" id="KW-0812">Transmembrane</keyword>
<feature type="transmembrane region" description="Helical" evidence="6">
    <location>
        <begin position="156"/>
        <end position="175"/>
    </location>
</feature>
<feature type="transmembrane region" description="Helical" evidence="6">
    <location>
        <begin position="289"/>
        <end position="317"/>
    </location>
</feature>
<keyword evidence="3 6" id="KW-1133">Transmembrane helix</keyword>
<feature type="transmembrane region" description="Helical" evidence="6">
    <location>
        <begin position="462"/>
        <end position="484"/>
    </location>
</feature>
<comment type="subcellular location">
    <subcellularLocation>
        <location evidence="1">Membrane</location>
        <topology evidence="1">Multi-pass membrane protein</topology>
    </subcellularLocation>
</comment>
<feature type="transmembrane region" description="Helical" evidence="6">
    <location>
        <begin position="433"/>
        <end position="450"/>
    </location>
</feature>
<feature type="transmembrane region" description="Helical" evidence="6">
    <location>
        <begin position="367"/>
        <end position="388"/>
    </location>
</feature>
<dbReference type="SUPFAM" id="SSF103473">
    <property type="entry name" value="MFS general substrate transporter"/>
    <property type="match status" value="2"/>
</dbReference>
<feature type="transmembrane region" description="Helical" evidence="6">
    <location>
        <begin position="187"/>
        <end position="208"/>
    </location>
</feature>
<reference evidence="7" key="1">
    <citation type="submission" date="2021-02" db="EMBL/GenBank/DDBJ databases">
        <title>Genome sequence Cadophora malorum strain M34.</title>
        <authorList>
            <person name="Stefanovic E."/>
            <person name="Vu D."/>
            <person name="Scully C."/>
            <person name="Dijksterhuis J."/>
            <person name="Roader J."/>
            <person name="Houbraken J."/>
        </authorList>
    </citation>
    <scope>NUCLEOTIDE SEQUENCE</scope>
    <source>
        <strain evidence="7">M34</strain>
    </source>
</reference>
<organism evidence="7 8">
    <name type="scientific">Cadophora malorum</name>
    <dbReference type="NCBI Taxonomy" id="108018"/>
    <lineage>
        <taxon>Eukaryota</taxon>
        <taxon>Fungi</taxon>
        <taxon>Dikarya</taxon>
        <taxon>Ascomycota</taxon>
        <taxon>Pezizomycotina</taxon>
        <taxon>Leotiomycetes</taxon>
        <taxon>Helotiales</taxon>
        <taxon>Ploettnerulaceae</taxon>
        <taxon>Cadophora</taxon>
    </lineage>
</organism>
<evidence type="ECO:0000313" key="7">
    <source>
        <dbReference type="EMBL" id="KAG4415447.1"/>
    </source>
</evidence>
<keyword evidence="4 6" id="KW-0472">Membrane</keyword>
<gene>
    <name evidence="7" type="ORF">IFR04_011441</name>
</gene>
<evidence type="ECO:0000256" key="6">
    <source>
        <dbReference type="SAM" id="Phobius"/>
    </source>
</evidence>
<dbReference type="OrthoDB" id="2241241at2759"/>
<accession>A0A8H7T981</accession>
<evidence type="ECO:0000313" key="8">
    <source>
        <dbReference type="Proteomes" id="UP000664132"/>
    </source>
</evidence>
<dbReference type="GO" id="GO:0005886">
    <property type="term" value="C:plasma membrane"/>
    <property type="evidence" value="ECO:0007669"/>
    <property type="project" value="TreeGrafter"/>
</dbReference>
<feature type="region of interest" description="Disordered" evidence="5">
    <location>
        <begin position="1"/>
        <end position="50"/>
    </location>
</feature>
<feature type="transmembrane region" description="Helical" evidence="6">
    <location>
        <begin position="496"/>
        <end position="519"/>
    </location>
</feature>
<dbReference type="Gene3D" id="1.20.1250.20">
    <property type="entry name" value="MFS general substrate transporter like domains"/>
    <property type="match status" value="2"/>
</dbReference>